<feature type="transmembrane region" description="Helical" evidence="7">
    <location>
        <begin position="42"/>
        <end position="67"/>
    </location>
</feature>
<name>A0ABT1JPE5_ACTCY</name>
<feature type="transmembrane region" description="Helical" evidence="7">
    <location>
        <begin position="79"/>
        <end position="97"/>
    </location>
</feature>
<evidence type="ECO:0000313" key="9">
    <source>
        <dbReference type="Proteomes" id="UP000791080"/>
    </source>
</evidence>
<keyword evidence="3 7" id="KW-0812">Transmembrane</keyword>
<proteinExistence type="predicted"/>
<dbReference type="PIRSF" id="PIRSF006324">
    <property type="entry name" value="LeuE"/>
    <property type="match status" value="1"/>
</dbReference>
<protein>
    <submittedName>
        <fullName evidence="8">Threonine/homoserine/homoserine lactone efflux protein</fullName>
    </submittedName>
</protein>
<dbReference type="InterPro" id="IPR001123">
    <property type="entry name" value="LeuE-type"/>
</dbReference>
<evidence type="ECO:0000256" key="7">
    <source>
        <dbReference type="SAM" id="Phobius"/>
    </source>
</evidence>
<keyword evidence="4 7" id="KW-1133">Transmembrane helix</keyword>
<evidence type="ECO:0000256" key="5">
    <source>
        <dbReference type="ARBA" id="ARBA00023136"/>
    </source>
</evidence>
<reference evidence="8 9" key="2">
    <citation type="submission" date="2022-06" db="EMBL/GenBank/DDBJ databases">
        <title>Genomic Encyclopedia of Type Strains, Phase I: the one thousand microbial genomes (KMG-I) project.</title>
        <authorList>
            <person name="Kyrpides N."/>
        </authorList>
    </citation>
    <scope>NUCLEOTIDE SEQUENCE [LARGE SCALE GENOMIC DNA]</scope>
    <source>
        <strain evidence="8 9">DSM 43889</strain>
    </source>
</reference>
<feature type="transmembrane region" description="Helical" evidence="7">
    <location>
        <begin position="130"/>
        <end position="150"/>
    </location>
</feature>
<evidence type="ECO:0000256" key="1">
    <source>
        <dbReference type="ARBA" id="ARBA00004651"/>
    </source>
</evidence>
<dbReference type="Proteomes" id="UP000791080">
    <property type="component" value="Unassembled WGS sequence"/>
</dbReference>
<sequence>MSWDASVLPAFLLATAVFVLTPGVDVFLLLRTSVLAGTRAGLATLAGIHTAVTLHIVLVVSGVGLLVARNDTALTALRWLGAGYLAYLAVSILLGLVRRRTNPPGAEGDRTPEGTPPPATQTSRPYLRGLLTNLTNPKMLLFTLALLPQFMGSAQNSTLQLAVLGVVLLAVAVVLELCIVLAAGLLSERLRRPRVTAGLDAVCAGVFMVLSVGLVVG</sequence>
<dbReference type="RefSeq" id="WP_026419943.1">
    <property type="nucleotide sequence ID" value="NZ_AUBJ02000001.1"/>
</dbReference>
<reference evidence="8 9" key="1">
    <citation type="submission" date="2013-07" db="EMBL/GenBank/DDBJ databases">
        <authorList>
            <consortium name="DOE Joint Genome Institute"/>
            <person name="Reeve W."/>
            <person name="Huntemann M."/>
            <person name="Han J."/>
            <person name="Chen A."/>
            <person name="Kyrpides N."/>
            <person name="Mavromatis K."/>
            <person name="Markowitz V."/>
            <person name="Palaniappan K."/>
            <person name="Ivanova N."/>
            <person name="Schaumberg A."/>
            <person name="Pati A."/>
            <person name="Liolios K."/>
            <person name="Nordberg H.P."/>
            <person name="Cantor M.N."/>
            <person name="Hua S.X."/>
            <person name="Woyke T."/>
        </authorList>
    </citation>
    <scope>NUCLEOTIDE SEQUENCE [LARGE SCALE GENOMIC DNA]</scope>
    <source>
        <strain evidence="8 9">DSM 43889</strain>
    </source>
</reference>
<accession>A0ABT1JPE5</accession>
<feature type="transmembrane region" description="Helical" evidence="7">
    <location>
        <begin position="162"/>
        <end position="186"/>
    </location>
</feature>
<evidence type="ECO:0000256" key="3">
    <source>
        <dbReference type="ARBA" id="ARBA00022692"/>
    </source>
</evidence>
<evidence type="ECO:0000256" key="4">
    <source>
        <dbReference type="ARBA" id="ARBA00022989"/>
    </source>
</evidence>
<dbReference type="PANTHER" id="PTHR30086">
    <property type="entry name" value="ARGININE EXPORTER PROTEIN ARGO"/>
    <property type="match status" value="1"/>
</dbReference>
<keyword evidence="2" id="KW-1003">Cell membrane</keyword>
<evidence type="ECO:0000256" key="6">
    <source>
        <dbReference type="SAM" id="MobiDB-lite"/>
    </source>
</evidence>
<dbReference type="PANTHER" id="PTHR30086:SF20">
    <property type="entry name" value="ARGININE EXPORTER PROTEIN ARGO-RELATED"/>
    <property type="match status" value="1"/>
</dbReference>
<keyword evidence="9" id="KW-1185">Reference proteome</keyword>
<comment type="caution">
    <text evidence="8">The sequence shown here is derived from an EMBL/GenBank/DDBJ whole genome shotgun (WGS) entry which is preliminary data.</text>
</comment>
<feature type="transmembrane region" description="Helical" evidence="7">
    <location>
        <begin position="6"/>
        <end position="30"/>
    </location>
</feature>
<feature type="region of interest" description="Disordered" evidence="6">
    <location>
        <begin position="103"/>
        <end position="123"/>
    </location>
</feature>
<evidence type="ECO:0000256" key="2">
    <source>
        <dbReference type="ARBA" id="ARBA00022475"/>
    </source>
</evidence>
<organism evidence="8 9">
    <name type="scientific">Actinoalloteichus caeruleus DSM 43889</name>
    <dbReference type="NCBI Taxonomy" id="1120930"/>
    <lineage>
        <taxon>Bacteria</taxon>
        <taxon>Bacillati</taxon>
        <taxon>Actinomycetota</taxon>
        <taxon>Actinomycetes</taxon>
        <taxon>Pseudonocardiales</taxon>
        <taxon>Pseudonocardiaceae</taxon>
        <taxon>Actinoalloteichus</taxon>
        <taxon>Actinoalloteichus cyanogriseus</taxon>
    </lineage>
</organism>
<comment type="subcellular location">
    <subcellularLocation>
        <location evidence="1">Cell membrane</location>
        <topology evidence="1">Multi-pass membrane protein</topology>
    </subcellularLocation>
</comment>
<feature type="transmembrane region" description="Helical" evidence="7">
    <location>
        <begin position="198"/>
        <end position="216"/>
    </location>
</feature>
<dbReference type="Pfam" id="PF01810">
    <property type="entry name" value="LysE"/>
    <property type="match status" value="1"/>
</dbReference>
<gene>
    <name evidence="8" type="ORF">G443_004662</name>
</gene>
<evidence type="ECO:0000313" key="8">
    <source>
        <dbReference type="EMBL" id="MCP2334392.1"/>
    </source>
</evidence>
<keyword evidence="5 7" id="KW-0472">Membrane</keyword>
<dbReference type="EMBL" id="AUBJ02000001">
    <property type="protein sequence ID" value="MCP2334392.1"/>
    <property type="molecule type" value="Genomic_DNA"/>
</dbReference>